<sequence>MGKSYLQRKVPYEKERNVGNAVKLGDSDTGHGSHPPTPVAAGSSTVKVDGLPLARQDDPLVPHGHSRSISGGSSSVFIDGKPAARSGDGVSCGGVLIGGGSVNIG</sequence>
<protein>
    <submittedName>
        <fullName evidence="2">PAAR repeat-containing protein</fullName>
    </submittedName>
</protein>
<proteinExistence type="predicted"/>
<dbReference type="Pfam" id="PF05488">
    <property type="entry name" value="PAAR_motif"/>
    <property type="match status" value="1"/>
</dbReference>
<evidence type="ECO:0000256" key="1">
    <source>
        <dbReference type="SAM" id="MobiDB-lite"/>
    </source>
</evidence>
<accession>A0A855ME72</accession>
<organism evidence="2">
    <name type="scientific">Pectobacterium versatile</name>
    <dbReference type="NCBI Taxonomy" id="2488639"/>
    <lineage>
        <taxon>Bacteria</taxon>
        <taxon>Pseudomonadati</taxon>
        <taxon>Pseudomonadota</taxon>
        <taxon>Gammaproteobacteria</taxon>
        <taxon>Enterobacterales</taxon>
        <taxon>Pectobacteriaceae</taxon>
        <taxon>Pectobacterium</taxon>
    </lineage>
</organism>
<dbReference type="Gene3D" id="2.60.200.60">
    <property type="match status" value="1"/>
</dbReference>
<dbReference type="EMBL" id="PDVW01000013">
    <property type="protein sequence ID" value="POY49616.1"/>
    <property type="molecule type" value="Genomic_DNA"/>
</dbReference>
<dbReference type="InterPro" id="IPR008727">
    <property type="entry name" value="PAAR_motif"/>
</dbReference>
<comment type="caution">
    <text evidence="2">The sequence shown here is derived from an EMBL/GenBank/DDBJ whole genome shotgun (WGS) entry which is preliminary data.</text>
</comment>
<dbReference type="NCBIfam" id="NF033420">
    <property type="entry name" value="T6SS_PAAR_dom"/>
    <property type="match status" value="1"/>
</dbReference>
<name>A0A855ME72_9GAMM</name>
<dbReference type="CDD" id="cd14737">
    <property type="entry name" value="PAAR_1"/>
    <property type="match status" value="1"/>
</dbReference>
<feature type="region of interest" description="Disordered" evidence="1">
    <location>
        <begin position="1"/>
        <end position="76"/>
    </location>
</feature>
<dbReference type="AlphaFoldDB" id="A0A855ME72"/>
<evidence type="ECO:0000313" key="2">
    <source>
        <dbReference type="EMBL" id="POY49616.1"/>
    </source>
</evidence>
<reference evidence="2" key="1">
    <citation type="submission" date="2017-12" db="EMBL/GenBank/DDBJ databases">
        <title>First report on the novel genomospecies/subspecies of Pectobacterium carotovorum in Russia.</title>
        <authorList>
            <person name="Shirshikov F.V."/>
            <person name="Miroshnikov K."/>
            <person name="Toshakov S.V."/>
            <person name="Kabanova A.P."/>
            <person name="Barannik A.P."/>
            <person name="Shneider M."/>
            <person name="Ignatov A.N."/>
            <person name="Miroshnikov K.A."/>
        </authorList>
    </citation>
    <scope>NUCLEOTIDE SEQUENCE [LARGE SCALE GENOMIC DNA]</scope>
    <source>
        <strain evidence="2">F131</strain>
    </source>
</reference>
<gene>
    <name evidence="2" type="ORF">F131LOC_02486</name>
</gene>